<evidence type="ECO:0000313" key="1">
    <source>
        <dbReference type="EMBL" id="WUV42792.1"/>
    </source>
</evidence>
<evidence type="ECO:0000313" key="2">
    <source>
        <dbReference type="Proteomes" id="UP001432062"/>
    </source>
</evidence>
<dbReference type="Proteomes" id="UP001432062">
    <property type="component" value="Chromosome"/>
</dbReference>
<organism evidence="1 2">
    <name type="scientific">Nocardia vinacea</name>
    <dbReference type="NCBI Taxonomy" id="96468"/>
    <lineage>
        <taxon>Bacteria</taxon>
        <taxon>Bacillati</taxon>
        <taxon>Actinomycetota</taxon>
        <taxon>Actinomycetes</taxon>
        <taxon>Mycobacteriales</taxon>
        <taxon>Nocardiaceae</taxon>
        <taxon>Nocardia</taxon>
    </lineage>
</organism>
<reference evidence="1" key="1">
    <citation type="submission" date="2022-10" db="EMBL/GenBank/DDBJ databases">
        <title>The complete genomes of actinobacterial strains from the NBC collection.</title>
        <authorList>
            <person name="Joergensen T.S."/>
            <person name="Alvarez Arevalo M."/>
            <person name="Sterndorff E.B."/>
            <person name="Faurdal D."/>
            <person name="Vuksanovic O."/>
            <person name="Mourched A.-S."/>
            <person name="Charusanti P."/>
            <person name="Shaw S."/>
            <person name="Blin K."/>
            <person name="Weber T."/>
        </authorList>
    </citation>
    <scope>NUCLEOTIDE SEQUENCE</scope>
    <source>
        <strain evidence="1">NBC_01482</strain>
    </source>
</reference>
<sequence>MANIAIRKTGTYYGDSRAFVLADISAQPGRINVTLDMTKFVAATHAPKGYLPSGLILGKVSATGFYGIHDSAASDGREIAAGFLWDAFAPDSWTGKEATALWVGPGLITESRLPAASGVGAKAKTDLAAWFKFY</sequence>
<protein>
    <submittedName>
        <fullName evidence="1">Head decoration protein</fullName>
    </submittedName>
</protein>
<name>A0ABZ1YHT9_9NOCA</name>
<accession>A0ABZ1YHT9</accession>
<proteinExistence type="predicted"/>
<gene>
    <name evidence="1" type="ORF">OG563_26470</name>
</gene>
<dbReference type="RefSeq" id="WP_329405410.1">
    <property type="nucleotide sequence ID" value="NZ_CP109441.1"/>
</dbReference>
<dbReference type="EMBL" id="CP109441">
    <property type="protein sequence ID" value="WUV42792.1"/>
    <property type="molecule type" value="Genomic_DNA"/>
</dbReference>
<keyword evidence="2" id="KW-1185">Reference proteome</keyword>